<comment type="caution">
    <text evidence="7">The sequence shown here is derived from an EMBL/GenBank/DDBJ whole genome shotgun (WGS) entry which is preliminary data.</text>
</comment>
<evidence type="ECO:0000313" key="7">
    <source>
        <dbReference type="EMBL" id="MDY0406602.1"/>
    </source>
</evidence>
<keyword evidence="2" id="KW-0815">Transposition</keyword>
<dbReference type="PROSITE" id="PS50531">
    <property type="entry name" value="HTH_IS21"/>
    <property type="match status" value="1"/>
</dbReference>
<dbReference type="NCBIfam" id="NF033546">
    <property type="entry name" value="transpos_IS21"/>
    <property type="match status" value="1"/>
</dbReference>
<dbReference type="InterPro" id="IPR001584">
    <property type="entry name" value="Integrase_cat-core"/>
</dbReference>
<dbReference type="PANTHER" id="PTHR35004:SF6">
    <property type="entry name" value="TRANSPOSASE"/>
    <property type="match status" value="1"/>
</dbReference>
<gene>
    <name evidence="7" type="primary">istA</name>
    <name evidence="7" type="ORF">P5G51_015630</name>
</gene>
<dbReference type="Pfam" id="PF02796">
    <property type="entry name" value="HTH_7"/>
    <property type="match status" value="1"/>
</dbReference>
<dbReference type="Gene3D" id="3.30.420.10">
    <property type="entry name" value="Ribonuclease H-like superfamily/Ribonuclease H"/>
    <property type="match status" value="1"/>
</dbReference>
<accession>A0ABU5CL87</accession>
<dbReference type="PANTHER" id="PTHR35004">
    <property type="entry name" value="TRANSPOSASE RV3428C-RELATED"/>
    <property type="match status" value="1"/>
</dbReference>
<dbReference type="Gene3D" id="1.10.10.60">
    <property type="entry name" value="Homeodomain-like"/>
    <property type="match status" value="1"/>
</dbReference>
<dbReference type="InterPro" id="IPR017894">
    <property type="entry name" value="HTH_IS21_transposase_type"/>
</dbReference>
<sequence length="520" mass="61647">MEIKQLLKQGFSKVKVAEKLGISRVTVYRYLKRNPQEMAEWIEKTKTRKKKLDNYKELILSWLREHPDMTAAQVFDWLTEKYEGLEVAESTVRLYVRYLRKQYDIKKEKNPRSHEAVPELPMGQQLQVDFGQTDQLKPNGEKVKLYVIAFVHSHSRYKYKEWLDRPFTTRDVIQSHENAFQYFGGITDEIVYDQDALILVSENSGDLILTREFQTYREERNLIIRMCRKADPQSKGKIENVVKYIKYNFAKNRLYYGLDAWNEAGWAWLERTGNYKIHHTTKKRPVEVFSLEKQHLRPISQRIDKYADNHYESSITRTVRKDNVIWYKSNRYSVPLGTFHRTKEVYIEVTDEGFLYIRESKGGPIIAKHKIDPGKGNLIQNNKHKRDRTKGIDTFIETVVSGFTDEEKARWYLDEIYKRKQRYIRDQLQLISKQIKKYNQRLLDLALEECMVKQLFSATDFSDVIQYLERQQGVTVTEEAMYSQENVPTSLHPLGDSIVQTNTQTRDINEYVSVLEGNER</sequence>
<feature type="domain" description="HTH IS21-type" evidence="5">
    <location>
        <begin position="1"/>
        <end position="63"/>
    </location>
</feature>
<dbReference type="RefSeq" id="WP_306068331.1">
    <property type="nucleotide sequence ID" value="NZ_JAROCA020000002.1"/>
</dbReference>
<protein>
    <submittedName>
        <fullName evidence="7">IS21 family transposase</fullName>
    </submittedName>
</protein>
<dbReference type="InterPro" id="IPR012337">
    <property type="entry name" value="RNaseH-like_sf"/>
</dbReference>
<dbReference type="InterPro" id="IPR036397">
    <property type="entry name" value="RNaseH_sf"/>
</dbReference>
<reference evidence="7 8" key="1">
    <citation type="submission" date="2023-10" db="EMBL/GenBank/DDBJ databases">
        <title>179-bfca-hs.</title>
        <authorList>
            <person name="Miliotis G."/>
            <person name="Sengupta P."/>
            <person name="Hameed A."/>
            <person name="Chuvochina M."/>
            <person name="Mcdonagh F."/>
            <person name="Simpson A.C."/>
            <person name="Singh N.K."/>
            <person name="Rekha P.D."/>
            <person name="Raman K."/>
            <person name="Hugenholtz P."/>
            <person name="Venkateswaran K."/>
        </authorList>
    </citation>
    <scope>NUCLEOTIDE SEQUENCE [LARGE SCALE GENOMIC DNA]</scope>
    <source>
        <strain evidence="7 8">179-BFC-A-HS</strain>
    </source>
</reference>
<evidence type="ECO:0000256" key="2">
    <source>
        <dbReference type="ARBA" id="ARBA00022578"/>
    </source>
</evidence>
<name>A0ABU5CL87_9BACI</name>
<keyword evidence="4" id="KW-0233">DNA recombination</keyword>
<organism evidence="7 8">
    <name type="scientific">Tigheibacillus jepli</name>
    <dbReference type="NCBI Taxonomy" id="3035914"/>
    <lineage>
        <taxon>Bacteria</taxon>
        <taxon>Bacillati</taxon>
        <taxon>Bacillota</taxon>
        <taxon>Bacilli</taxon>
        <taxon>Bacillales</taxon>
        <taxon>Bacillaceae</taxon>
        <taxon>Tigheibacillus</taxon>
    </lineage>
</organism>
<dbReference type="InterPro" id="IPR006120">
    <property type="entry name" value="Resolvase_HTH_dom"/>
</dbReference>
<dbReference type="SUPFAM" id="SSF53098">
    <property type="entry name" value="Ribonuclease H-like"/>
    <property type="match status" value="1"/>
</dbReference>
<keyword evidence="3" id="KW-0238">DNA-binding</keyword>
<evidence type="ECO:0000256" key="4">
    <source>
        <dbReference type="ARBA" id="ARBA00023172"/>
    </source>
</evidence>
<dbReference type="PROSITE" id="PS50994">
    <property type="entry name" value="INTEGRASE"/>
    <property type="match status" value="1"/>
</dbReference>
<proteinExistence type="inferred from homology"/>
<comment type="similarity">
    <text evidence="1">Belongs to the transposase IS21/IS408/IS1162 family.</text>
</comment>
<evidence type="ECO:0000313" key="8">
    <source>
        <dbReference type="Proteomes" id="UP001228376"/>
    </source>
</evidence>
<evidence type="ECO:0000259" key="5">
    <source>
        <dbReference type="PROSITE" id="PS50531"/>
    </source>
</evidence>
<dbReference type="Proteomes" id="UP001228376">
    <property type="component" value="Unassembled WGS sequence"/>
</dbReference>
<feature type="domain" description="Integrase catalytic" evidence="6">
    <location>
        <begin position="117"/>
        <end position="293"/>
    </location>
</feature>
<evidence type="ECO:0000256" key="3">
    <source>
        <dbReference type="ARBA" id="ARBA00023125"/>
    </source>
</evidence>
<evidence type="ECO:0000259" key="6">
    <source>
        <dbReference type="PROSITE" id="PS50994"/>
    </source>
</evidence>
<keyword evidence="8" id="KW-1185">Reference proteome</keyword>
<dbReference type="EMBL" id="JAROCA020000002">
    <property type="protein sequence ID" value="MDY0406602.1"/>
    <property type="molecule type" value="Genomic_DNA"/>
</dbReference>
<evidence type="ECO:0000256" key="1">
    <source>
        <dbReference type="ARBA" id="ARBA00009277"/>
    </source>
</evidence>
<dbReference type="InterPro" id="IPR009057">
    <property type="entry name" value="Homeodomain-like_sf"/>
</dbReference>
<dbReference type="SUPFAM" id="SSF46689">
    <property type="entry name" value="Homeodomain-like"/>
    <property type="match status" value="1"/>
</dbReference>